<dbReference type="EMBL" id="JAGINS010000002">
    <property type="protein sequence ID" value="MBP2363617.1"/>
    <property type="molecule type" value="Genomic_DNA"/>
</dbReference>
<keyword evidence="2" id="KW-1185">Reference proteome</keyword>
<name>A0ABS4VIA5_9ACTN</name>
<gene>
    <name evidence="1" type="ORF">JOF59_006109</name>
</gene>
<protein>
    <submittedName>
        <fullName evidence="1">Uncharacterized protein</fullName>
    </submittedName>
</protein>
<reference evidence="1 2" key="1">
    <citation type="submission" date="2021-03" db="EMBL/GenBank/DDBJ databases">
        <title>Sequencing the genomes of 1000 actinobacteria strains.</title>
        <authorList>
            <person name="Klenk H.-P."/>
        </authorList>
    </citation>
    <scope>NUCLEOTIDE SEQUENCE [LARGE SCALE GENOMIC DNA]</scope>
    <source>
        <strain evidence="1 2">DSM 40843</strain>
    </source>
</reference>
<evidence type="ECO:0000313" key="2">
    <source>
        <dbReference type="Proteomes" id="UP001519311"/>
    </source>
</evidence>
<organism evidence="1 2">
    <name type="scientific">Streptomyces clavifer</name>
    <dbReference type="NCBI Taxonomy" id="68188"/>
    <lineage>
        <taxon>Bacteria</taxon>
        <taxon>Bacillati</taxon>
        <taxon>Actinomycetota</taxon>
        <taxon>Actinomycetes</taxon>
        <taxon>Kitasatosporales</taxon>
        <taxon>Streptomycetaceae</taxon>
        <taxon>Streptomyces</taxon>
    </lineage>
</organism>
<comment type="caution">
    <text evidence="1">The sequence shown here is derived from an EMBL/GenBank/DDBJ whole genome shotgun (WGS) entry which is preliminary data.</text>
</comment>
<dbReference type="RefSeq" id="WP_209471536.1">
    <property type="nucleotide sequence ID" value="NZ_BMWJ01000011.1"/>
</dbReference>
<accession>A0ABS4VIA5</accession>
<dbReference type="Proteomes" id="UP001519311">
    <property type="component" value="Unassembled WGS sequence"/>
</dbReference>
<sequence length="146" mass="15928">MVLGKVDAAVLAERERIATRARSELAAAGLPVVVPGLDQIVSSGVEVSVCEFDDCSGVKVTWRCSSRLWLSAKQAVDFERPDMPLIQHHRTVVEAMTPAIRTILVSAGFEVFGSKSNRAPRSIDLLSAPEAEVTPVWWLRDDELDG</sequence>
<proteinExistence type="predicted"/>
<evidence type="ECO:0000313" key="1">
    <source>
        <dbReference type="EMBL" id="MBP2363617.1"/>
    </source>
</evidence>